<reference evidence="7 8" key="1">
    <citation type="submission" date="2016-02" db="EMBL/GenBank/DDBJ databases">
        <authorList>
            <consortium name="Pathogen Informatics"/>
        </authorList>
    </citation>
    <scope>NUCLEOTIDE SEQUENCE [LARGE SCALE GENOMIC DNA]</scope>
    <source>
        <strain evidence="4 9">LSS59</strain>
        <strain evidence="6 7">LSS80</strain>
        <strain evidence="5 8">LSS90</strain>
    </source>
</reference>
<name>A0A0Z8H334_STRSU</name>
<evidence type="ECO:0000313" key="4">
    <source>
        <dbReference type="EMBL" id="CYV09435.1"/>
    </source>
</evidence>
<proteinExistence type="predicted"/>
<evidence type="ECO:0000313" key="9">
    <source>
        <dbReference type="Proteomes" id="UP000073200"/>
    </source>
</evidence>
<dbReference type="Pfam" id="PF00535">
    <property type="entry name" value="Glycos_transf_2"/>
    <property type="match status" value="1"/>
</dbReference>
<evidence type="ECO:0000313" key="5">
    <source>
        <dbReference type="EMBL" id="CYV81636.1"/>
    </source>
</evidence>
<dbReference type="SUPFAM" id="SSF53448">
    <property type="entry name" value="Nucleotide-diphospho-sugar transferases"/>
    <property type="match status" value="1"/>
</dbReference>
<dbReference type="InterPro" id="IPR029044">
    <property type="entry name" value="Nucleotide-diphossugar_trans"/>
</dbReference>
<dbReference type="InterPro" id="IPR001173">
    <property type="entry name" value="Glyco_trans_2-like"/>
</dbReference>
<sequence>MEKVSVIVPVYNAGPYLRQCIDSILSQTYSNFELILVNDGSTDASAEVCEAYRQADGRVRLIHKKLGGGGVGAARNSALPLITGDFVLFVDNDDWLEPNHIEVLYQALKETESDIAVVNFTQFMEERGSFAFHVTEKDYFREVYTPQEWFAREYDGRFSFSQCFTVPWCKLYKASLFENISYPEGEKVEDDYTTWKLYLMADRIVFTNTALYYHRKRETSVTKTVETTYVFPLKSIEERITILSLIGFDIAAELRAYRWRLDLHRDSFLASGHMQEYQKCLQKIAILNKYYNKNNI</sequence>
<dbReference type="Proteomes" id="UP000073200">
    <property type="component" value="Unassembled WGS sequence"/>
</dbReference>
<dbReference type="EMBL" id="FIIE01000013">
    <property type="protein sequence ID" value="CYV85842.1"/>
    <property type="molecule type" value="Genomic_DNA"/>
</dbReference>
<evidence type="ECO:0000256" key="1">
    <source>
        <dbReference type="ARBA" id="ARBA00022676"/>
    </source>
</evidence>
<dbReference type="Proteomes" id="UP000070960">
    <property type="component" value="Unassembled WGS sequence"/>
</dbReference>
<dbReference type="CDD" id="cd00761">
    <property type="entry name" value="Glyco_tranf_GTA_type"/>
    <property type="match status" value="1"/>
</dbReference>
<organism evidence="4 9">
    <name type="scientific">Streptococcus suis</name>
    <dbReference type="NCBI Taxonomy" id="1307"/>
    <lineage>
        <taxon>Bacteria</taxon>
        <taxon>Bacillati</taxon>
        <taxon>Bacillota</taxon>
        <taxon>Bacilli</taxon>
        <taxon>Lactobacillales</taxon>
        <taxon>Streptococcaceae</taxon>
        <taxon>Streptococcus</taxon>
    </lineage>
</organism>
<feature type="domain" description="Glycosyltransferase 2-like" evidence="3">
    <location>
        <begin position="5"/>
        <end position="179"/>
    </location>
</feature>
<dbReference type="AlphaFoldDB" id="A0A0Z8H334"/>
<dbReference type="Gene3D" id="3.90.550.10">
    <property type="entry name" value="Spore Coat Polysaccharide Biosynthesis Protein SpsA, Chain A"/>
    <property type="match status" value="1"/>
</dbReference>
<evidence type="ECO:0000259" key="3">
    <source>
        <dbReference type="Pfam" id="PF00535"/>
    </source>
</evidence>
<gene>
    <name evidence="4" type="primary">galT2</name>
    <name evidence="4" type="ORF">ERS132421_01766</name>
    <name evidence="6" type="ORF">ERS132442_01514</name>
    <name evidence="5" type="ORF">ERS132452_00860</name>
</gene>
<protein>
    <submittedName>
        <fullName evidence="4">Putative glycosyltransferase (GalT2)</fullName>
        <ecNumber evidence="4">2.4.1.212</ecNumber>
    </submittedName>
</protein>
<keyword evidence="1 4" id="KW-0328">Glycosyltransferase</keyword>
<dbReference type="PANTHER" id="PTHR22916:SF51">
    <property type="entry name" value="GLYCOSYLTRANSFERASE EPSH-RELATED"/>
    <property type="match status" value="1"/>
</dbReference>
<dbReference type="Proteomes" id="UP000071765">
    <property type="component" value="Unassembled WGS sequence"/>
</dbReference>
<dbReference type="PANTHER" id="PTHR22916">
    <property type="entry name" value="GLYCOSYLTRANSFERASE"/>
    <property type="match status" value="1"/>
</dbReference>
<keyword evidence="2 4" id="KW-0808">Transferase</keyword>
<dbReference type="EC" id="2.4.1.212" evidence="4"/>
<evidence type="ECO:0000256" key="2">
    <source>
        <dbReference type="ARBA" id="ARBA00022679"/>
    </source>
</evidence>
<accession>A0A0Z8H334</accession>
<evidence type="ECO:0000313" key="8">
    <source>
        <dbReference type="Proteomes" id="UP000071765"/>
    </source>
</evidence>
<evidence type="ECO:0000313" key="7">
    <source>
        <dbReference type="Proteomes" id="UP000070960"/>
    </source>
</evidence>
<dbReference type="EMBL" id="FIIN01000004">
    <property type="protein sequence ID" value="CYV81636.1"/>
    <property type="molecule type" value="Genomic_DNA"/>
</dbReference>
<dbReference type="GO" id="GO:0050501">
    <property type="term" value="F:hyaluronan synthase activity"/>
    <property type="evidence" value="ECO:0007669"/>
    <property type="project" value="UniProtKB-EC"/>
</dbReference>
<dbReference type="EMBL" id="FIHG01000012">
    <property type="protein sequence ID" value="CYV09435.1"/>
    <property type="molecule type" value="Genomic_DNA"/>
</dbReference>
<evidence type="ECO:0000313" key="6">
    <source>
        <dbReference type="EMBL" id="CYV85842.1"/>
    </source>
</evidence>
<dbReference type="RefSeq" id="WP_044669328.1">
    <property type="nucleotide sequence ID" value="NZ_CECW01000067.1"/>
</dbReference>